<name>A0A8H4QL35_9AGAR</name>
<comment type="caution">
    <text evidence="3">The sequence shown here is derived from an EMBL/GenBank/DDBJ whole genome shotgun (WGS) entry which is preliminary data.</text>
</comment>
<evidence type="ECO:0000313" key="3">
    <source>
        <dbReference type="EMBL" id="KAF4612864.1"/>
    </source>
</evidence>
<feature type="compositionally biased region" description="Acidic residues" evidence="1">
    <location>
        <begin position="125"/>
        <end position="140"/>
    </location>
</feature>
<accession>A0A8H4QL35</accession>
<evidence type="ECO:0000259" key="2">
    <source>
        <dbReference type="PROSITE" id="PS50888"/>
    </source>
</evidence>
<dbReference type="Pfam" id="PF00010">
    <property type="entry name" value="HLH"/>
    <property type="match status" value="1"/>
</dbReference>
<protein>
    <recommendedName>
        <fullName evidence="2">BHLH domain-containing protein</fullName>
    </recommendedName>
</protein>
<keyword evidence="4" id="KW-1185">Reference proteome</keyword>
<reference evidence="3 4" key="1">
    <citation type="submission" date="2019-12" db="EMBL/GenBank/DDBJ databases">
        <authorList>
            <person name="Floudas D."/>
            <person name="Bentzer J."/>
            <person name="Ahren D."/>
            <person name="Johansson T."/>
            <person name="Persson P."/>
            <person name="Tunlid A."/>
        </authorList>
    </citation>
    <scope>NUCLEOTIDE SEQUENCE [LARGE SCALE GENOMIC DNA]</scope>
    <source>
        <strain evidence="3 4">CBS 102.39</strain>
    </source>
</reference>
<dbReference type="Proteomes" id="UP000521872">
    <property type="component" value="Unassembled WGS sequence"/>
</dbReference>
<dbReference type="SMART" id="SM00353">
    <property type="entry name" value="HLH"/>
    <property type="match status" value="1"/>
</dbReference>
<dbReference type="InterPro" id="IPR011598">
    <property type="entry name" value="bHLH_dom"/>
</dbReference>
<evidence type="ECO:0000313" key="4">
    <source>
        <dbReference type="Proteomes" id="UP000521872"/>
    </source>
</evidence>
<feature type="region of interest" description="Disordered" evidence="1">
    <location>
        <begin position="188"/>
        <end position="263"/>
    </location>
</feature>
<dbReference type="InterPro" id="IPR036638">
    <property type="entry name" value="HLH_DNA-bd_sf"/>
</dbReference>
<dbReference type="AlphaFoldDB" id="A0A8H4QL35"/>
<gene>
    <name evidence="3" type="ORF">D9613_011152</name>
</gene>
<dbReference type="GO" id="GO:0046983">
    <property type="term" value="F:protein dimerization activity"/>
    <property type="evidence" value="ECO:0007669"/>
    <property type="project" value="InterPro"/>
</dbReference>
<feature type="compositionally biased region" description="Basic residues" evidence="1">
    <location>
        <begin position="144"/>
        <end position="154"/>
    </location>
</feature>
<sequence>MPKASKESDIYSAVRNPPRRAKPLPPSEPANDTKFVHTSQRSILPMKPYTPKQTSTADGAVIEAPPPAKRGRKPGPLSRAAREAQRRLNHSIIEKARRTKINDALATLRRLVPADYGQQQKQPEPADDEEDDEEDGDYEEGSSKKKAKPKSKATGKKEEKEKEFKLEILERTVTFLQDLLERVKTLESQGSAATVVEPTTCPNCSGSMGHGKKRKRAQVDQAAEEGEGNEDNARRTKAARTATAASENADLHPVGNPTIQPEQSRPSAILEAAFEHRNRRSSTPERLPSISSWLYNPDIDQQLPPVPRGTSYRPSTSPRGTYLPTPPSSTHFDPVRSSIVPPLLNLGPLATAALVSPTLPTMNSSSNRTPEDESAASSLLQIAISPPFLPMSSKTSVPKLDLPDPSAPNFKLHFDGRPHRGDYMRQVQTPSSLLGLNRIL</sequence>
<dbReference type="PROSITE" id="PS50888">
    <property type="entry name" value="BHLH"/>
    <property type="match status" value="1"/>
</dbReference>
<organism evidence="3 4">
    <name type="scientific">Agrocybe pediades</name>
    <dbReference type="NCBI Taxonomy" id="84607"/>
    <lineage>
        <taxon>Eukaryota</taxon>
        <taxon>Fungi</taxon>
        <taxon>Dikarya</taxon>
        <taxon>Basidiomycota</taxon>
        <taxon>Agaricomycotina</taxon>
        <taxon>Agaricomycetes</taxon>
        <taxon>Agaricomycetidae</taxon>
        <taxon>Agaricales</taxon>
        <taxon>Agaricineae</taxon>
        <taxon>Strophariaceae</taxon>
        <taxon>Agrocybe</taxon>
    </lineage>
</organism>
<feature type="compositionally biased region" description="Basic and acidic residues" evidence="1">
    <location>
        <begin position="155"/>
        <end position="164"/>
    </location>
</feature>
<feature type="compositionally biased region" description="Basic and acidic residues" evidence="1">
    <location>
        <begin position="80"/>
        <end position="95"/>
    </location>
</feature>
<feature type="domain" description="BHLH" evidence="2">
    <location>
        <begin position="85"/>
        <end position="179"/>
    </location>
</feature>
<dbReference type="SUPFAM" id="SSF47459">
    <property type="entry name" value="HLH, helix-loop-helix DNA-binding domain"/>
    <property type="match status" value="1"/>
</dbReference>
<dbReference type="EMBL" id="JAACJL010000046">
    <property type="protein sequence ID" value="KAF4612864.1"/>
    <property type="molecule type" value="Genomic_DNA"/>
</dbReference>
<feature type="region of interest" description="Disordered" evidence="1">
    <location>
        <begin position="111"/>
        <end position="164"/>
    </location>
</feature>
<dbReference type="Gene3D" id="4.10.280.10">
    <property type="entry name" value="Helix-loop-helix DNA-binding domain"/>
    <property type="match status" value="1"/>
</dbReference>
<proteinExistence type="predicted"/>
<feature type="region of interest" description="Disordered" evidence="1">
    <location>
        <begin position="300"/>
        <end position="333"/>
    </location>
</feature>
<evidence type="ECO:0000256" key="1">
    <source>
        <dbReference type="SAM" id="MobiDB-lite"/>
    </source>
</evidence>
<feature type="region of interest" description="Disordered" evidence="1">
    <location>
        <begin position="1"/>
        <end position="95"/>
    </location>
</feature>